<dbReference type="PANTHER" id="PTHR43081">
    <property type="entry name" value="ADENYLATE CYCLASE, TERMINAL-DIFFERENTIATION SPECIFIC-RELATED"/>
    <property type="match status" value="1"/>
</dbReference>
<evidence type="ECO:0000259" key="2">
    <source>
        <dbReference type="PROSITE" id="PS50125"/>
    </source>
</evidence>
<name>A0A6N6MSN7_9HYPH</name>
<dbReference type="GO" id="GO:0006171">
    <property type="term" value="P:cAMP biosynthetic process"/>
    <property type="evidence" value="ECO:0007669"/>
    <property type="project" value="TreeGrafter"/>
</dbReference>
<protein>
    <submittedName>
        <fullName evidence="3">Adenylate/guanylate cyclase domain-containing protein</fullName>
    </submittedName>
</protein>
<dbReference type="InterPro" id="IPR050697">
    <property type="entry name" value="Adenylyl/Guanylyl_Cyclase_3/4"/>
</dbReference>
<dbReference type="SMART" id="SM01080">
    <property type="entry name" value="CHASE2"/>
    <property type="match status" value="1"/>
</dbReference>
<sequence length="627" mass="65134">MRAWPRAWPREGRRTHAAVAAALALAASLLAAAWHRDGRASVLDRLESPLLDLRFLLVGPEPAPADLVIVALDDEAIREAGGYPLPRAAMARLVRILSGARPRALGLDLLFLDPGPAPDDAALAEALKDAGAVLAAAAAFRADPPGAAEAVPVPGLPVAERVRWPIARFRDGTGIGLVNIATDHAGTPRHVPLLLRLGDTALPSFPLRLAAQAARAEPVLEAGGIAVGGVRSRPDLGLNLPIRLHGPRGTVRTVSAGAVLRGEVEAEELRNRIVVVGATAIGAADTFATPYDPVLPGVEVLATAIGHLATGDGLVRDAATRRIDAGAAIVLAVASALAVSLAPAGLAVAVVILAALAWLAATVIAFSSHLWLSATVPLAAMIPGLLYGLLGRLGLDRRRARDLARSERALRLFHPPALAARLAQDPGFLAAPVTQEVGIVFLDLSGFTRLSERLGSQGTDRFLRDFHGVVGEEIGRHGGLVLSFMGDGALAVFGLLDPKPGDARQALVAADSLVPRIRSWLGTHTLTRGRPVGLRVGAHHGEVVASRLGASDHQQITVAGDSVNVASRLMEVAKDLRAALVVSADLVAASGIAPGAMPFEGERSVAIRGRAQPLSVAYRWTERMAAG</sequence>
<dbReference type="Pfam" id="PF05226">
    <property type="entry name" value="CHASE2"/>
    <property type="match status" value="1"/>
</dbReference>
<dbReference type="GO" id="GO:0035556">
    <property type="term" value="P:intracellular signal transduction"/>
    <property type="evidence" value="ECO:0007669"/>
    <property type="project" value="InterPro"/>
</dbReference>
<dbReference type="SMART" id="SM00044">
    <property type="entry name" value="CYCc"/>
    <property type="match status" value="1"/>
</dbReference>
<feature type="domain" description="Guanylate cyclase" evidence="2">
    <location>
        <begin position="438"/>
        <end position="570"/>
    </location>
</feature>
<keyword evidence="1" id="KW-0472">Membrane</keyword>
<dbReference type="SUPFAM" id="SSF55073">
    <property type="entry name" value="Nucleotide cyclase"/>
    <property type="match status" value="1"/>
</dbReference>
<accession>A0A6N6MSN7</accession>
<reference evidence="3 4" key="1">
    <citation type="submission" date="2019-09" db="EMBL/GenBank/DDBJ databases">
        <title>YIM 132548 draft genome.</title>
        <authorList>
            <person name="Jiang L."/>
        </authorList>
    </citation>
    <scope>NUCLEOTIDE SEQUENCE [LARGE SCALE GENOMIC DNA]</scope>
    <source>
        <strain evidence="3 4">YIM 132548</strain>
    </source>
</reference>
<organism evidence="3 4">
    <name type="scientific">Methylobacterium planeticum</name>
    <dbReference type="NCBI Taxonomy" id="2615211"/>
    <lineage>
        <taxon>Bacteria</taxon>
        <taxon>Pseudomonadati</taxon>
        <taxon>Pseudomonadota</taxon>
        <taxon>Alphaproteobacteria</taxon>
        <taxon>Hyphomicrobiales</taxon>
        <taxon>Methylobacteriaceae</taxon>
        <taxon>Methylobacterium</taxon>
    </lineage>
</organism>
<dbReference type="Gene3D" id="3.30.70.1230">
    <property type="entry name" value="Nucleotide cyclase"/>
    <property type="match status" value="1"/>
</dbReference>
<proteinExistence type="predicted"/>
<dbReference type="RefSeq" id="WP_150964629.1">
    <property type="nucleotide sequence ID" value="NZ_VZZJ01000013.1"/>
</dbReference>
<keyword evidence="1" id="KW-1133">Transmembrane helix</keyword>
<evidence type="ECO:0000256" key="1">
    <source>
        <dbReference type="SAM" id="Phobius"/>
    </source>
</evidence>
<keyword evidence="4" id="KW-1185">Reference proteome</keyword>
<comment type="caution">
    <text evidence="3">The sequence shown here is derived from an EMBL/GenBank/DDBJ whole genome shotgun (WGS) entry which is preliminary data.</text>
</comment>
<dbReference type="CDD" id="cd07302">
    <property type="entry name" value="CHD"/>
    <property type="match status" value="1"/>
</dbReference>
<keyword evidence="1" id="KW-0812">Transmembrane</keyword>
<dbReference type="EMBL" id="VZZJ01000013">
    <property type="protein sequence ID" value="KAB1072437.1"/>
    <property type="molecule type" value="Genomic_DNA"/>
</dbReference>
<dbReference type="Pfam" id="PF00211">
    <property type="entry name" value="Guanylate_cyc"/>
    <property type="match status" value="1"/>
</dbReference>
<feature type="transmembrane region" description="Helical" evidence="1">
    <location>
        <begin position="325"/>
        <end position="342"/>
    </location>
</feature>
<evidence type="ECO:0000313" key="3">
    <source>
        <dbReference type="EMBL" id="KAB1072437.1"/>
    </source>
</evidence>
<dbReference type="InterPro" id="IPR029787">
    <property type="entry name" value="Nucleotide_cyclase"/>
</dbReference>
<evidence type="ECO:0000313" key="4">
    <source>
        <dbReference type="Proteomes" id="UP000441523"/>
    </source>
</evidence>
<dbReference type="PANTHER" id="PTHR43081:SF20">
    <property type="entry name" value="TWO-COMPONENT RESPONSE REGULATOR"/>
    <property type="match status" value="1"/>
</dbReference>
<dbReference type="GO" id="GO:0004016">
    <property type="term" value="F:adenylate cyclase activity"/>
    <property type="evidence" value="ECO:0007669"/>
    <property type="project" value="UniProtKB-ARBA"/>
</dbReference>
<dbReference type="Proteomes" id="UP000441523">
    <property type="component" value="Unassembled WGS sequence"/>
</dbReference>
<feature type="transmembrane region" description="Helical" evidence="1">
    <location>
        <begin position="378"/>
        <end position="395"/>
    </location>
</feature>
<dbReference type="InterPro" id="IPR007890">
    <property type="entry name" value="CHASE2"/>
</dbReference>
<dbReference type="PROSITE" id="PS50125">
    <property type="entry name" value="GUANYLATE_CYCLASE_2"/>
    <property type="match status" value="1"/>
</dbReference>
<dbReference type="InterPro" id="IPR001054">
    <property type="entry name" value="A/G_cyclase"/>
</dbReference>
<gene>
    <name evidence="3" type="ORF">F6X51_15700</name>
</gene>
<dbReference type="AlphaFoldDB" id="A0A6N6MSN7"/>